<evidence type="ECO:0000313" key="2">
    <source>
        <dbReference type="Proteomes" id="UP000614469"/>
    </source>
</evidence>
<organism evidence="1 2">
    <name type="scientific">Candidatus Desulfolinea nitratireducens</name>
    <dbReference type="NCBI Taxonomy" id="2841698"/>
    <lineage>
        <taxon>Bacteria</taxon>
        <taxon>Bacillati</taxon>
        <taxon>Chloroflexota</taxon>
        <taxon>Anaerolineae</taxon>
        <taxon>Anaerolineales</taxon>
        <taxon>Anaerolineales incertae sedis</taxon>
        <taxon>Candidatus Desulfolinea</taxon>
    </lineage>
</organism>
<sequence>MSTARDSFLYRDIQDLLEKKLPEHGYPVPISLIQDILNDLFDSVAL</sequence>
<evidence type="ECO:0000313" key="1">
    <source>
        <dbReference type="EMBL" id="MBC8336409.1"/>
    </source>
</evidence>
<gene>
    <name evidence="1" type="ORF">H8E29_14180</name>
</gene>
<protein>
    <submittedName>
        <fullName evidence="1">Uncharacterized protein</fullName>
    </submittedName>
</protein>
<proteinExistence type="predicted"/>
<comment type="caution">
    <text evidence="1">The sequence shown here is derived from an EMBL/GenBank/DDBJ whole genome shotgun (WGS) entry which is preliminary data.</text>
</comment>
<reference evidence="1 2" key="1">
    <citation type="submission" date="2020-08" db="EMBL/GenBank/DDBJ databases">
        <title>Bridging the membrane lipid divide: bacteria of the FCB group superphylum have the potential to synthesize archaeal ether lipids.</title>
        <authorList>
            <person name="Villanueva L."/>
            <person name="Von Meijenfeldt F.A.B."/>
            <person name="Westbye A.B."/>
            <person name="Yadav S."/>
            <person name="Hopmans E.C."/>
            <person name="Dutilh B.E."/>
            <person name="Sinninghe Damste J.S."/>
        </authorList>
    </citation>
    <scope>NUCLEOTIDE SEQUENCE [LARGE SCALE GENOMIC DNA]</scope>
    <source>
        <strain evidence="1">NIOZ-UU36</strain>
    </source>
</reference>
<accession>A0A8J6NQ80</accession>
<feature type="non-terminal residue" evidence="1">
    <location>
        <position position="46"/>
    </location>
</feature>
<dbReference type="Proteomes" id="UP000614469">
    <property type="component" value="Unassembled WGS sequence"/>
</dbReference>
<dbReference type="EMBL" id="JACNJN010000159">
    <property type="protein sequence ID" value="MBC8336409.1"/>
    <property type="molecule type" value="Genomic_DNA"/>
</dbReference>
<dbReference type="AlphaFoldDB" id="A0A8J6NQ80"/>
<name>A0A8J6NQ80_9CHLR</name>